<dbReference type="Gramene" id="AET2Gv20133800.9">
    <property type="protein sequence ID" value="AET2Gv20133800.9"/>
    <property type="gene ID" value="AET2Gv20133800"/>
</dbReference>
<reference evidence="2" key="2">
    <citation type="journal article" date="2017" name="Nat. Plants">
        <title>The Aegilops tauschii genome reveals multiple impacts of transposons.</title>
        <authorList>
            <person name="Zhao G."/>
            <person name="Zou C."/>
            <person name="Li K."/>
            <person name="Wang K."/>
            <person name="Li T."/>
            <person name="Gao L."/>
            <person name="Zhang X."/>
            <person name="Wang H."/>
            <person name="Yang Z."/>
            <person name="Liu X."/>
            <person name="Jiang W."/>
            <person name="Mao L."/>
            <person name="Kong X."/>
            <person name="Jiao Y."/>
            <person name="Jia J."/>
        </authorList>
    </citation>
    <scope>NUCLEOTIDE SEQUENCE [LARGE SCALE GENOMIC DNA]</scope>
    <source>
        <strain evidence="2">cv. AL8/78</strain>
    </source>
</reference>
<evidence type="ECO:0000313" key="1">
    <source>
        <dbReference type="EnsemblPlants" id="AET2Gv20133800.9"/>
    </source>
</evidence>
<protein>
    <submittedName>
        <fullName evidence="1">Uncharacterized protein</fullName>
    </submittedName>
</protein>
<dbReference type="EnsemblPlants" id="AET2Gv20133800.9">
    <property type="protein sequence ID" value="AET2Gv20133800.9"/>
    <property type="gene ID" value="AET2Gv20133800"/>
</dbReference>
<reference evidence="2" key="1">
    <citation type="journal article" date="2014" name="Science">
        <title>Ancient hybridizations among the ancestral genomes of bread wheat.</title>
        <authorList>
            <consortium name="International Wheat Genome Sequencing Consortium,"/>
            <person name="Marcussen T."/>
            <person name="Sandve S.R."/>
            <person name="Heier L."/>
            <person name="Spannagl M."/>
            <person name="Pfeifer M."/>
            <person name="Jakobsen K.S."/>
            <person name="Wulff B.B."/>
            <person name="Steuernagel B."/>
            <person name="Mayer K.F."/>
            <person name="Olsen O.A."/>
        </authorList>
    </citation>
    <scope>NUCLEOTIDE SEQUENCE [LARGE SCALE GENOMIC DNA]</scope>
    <source>
        <strain evidence="2">cv. AL8/78</strain>
    </source>
</reference>
<reference evidence="1" key="4">
    <citation type="submission" date="2019-03" db="UniProtKB">
        <authorList>
            <consortium name="EnsemblPlants"/>
        </authorList>
    </citation>
    <scope>IDENTIFICATION</scope>
</reference>
<reference evidence="1" key="3">
    <citation type="journal article" date="2017" name="Nature">
        <title>Genome sequence of the progenitor of the wheat D genome Aegilops tauschii.</title>
        <authorList>
            <person name="Luo M.C."/>
            <person name="Gu Y.Q."/>
            <person name="Puiu D."/>
            <person name="Wang H."/>
            <person name="Twardziok S.O."/>
            <person name="Deal K.R."/>
            <person name="Huo N."/>
            <person name="Zhu T."/>
            <person name="Wang L."/>
            <person name="Wang Y."/>
            <person name="McGuire P.E."/>
            <person name="Liu S."/>
            <person name="Long H."/>
            <person name="Ramasamy R.K."/>
            <person name="Rodriguez J.C."/>
            <person name="Van S.L."/>
            <person name="Yuan L."/>
            <person name="Wang Z."/>
            <person name="Xia Z."/>
            <person name="Xiao L."/>
            <person name="Anderson O.D."/>
            <person name="Ouyang S."/>
            <person name="Liang Y."/>
            <person name="Zimin A.V."/>
            <person name="Pertea G."/>
            <person name="Qi P."/>
            <person name="Bennetzen J.L."/>
            <person name="Dai X."/>
            <person name="Dawson M.W."/>
            <person name="Muller H.G."/>
            <person name="Kugler K."/>
            <person name="Rivarola-Duarte L."/>
            <person name="Spannagl M."/>
            <person name="Mayer K.F.X."/>
            <person name="Lu F.H."/>
            <person name="Bevan M.W."/>
            <person name="Leroy P."/>
            <person name="Li P."/>
            <person name="You F.M."/>
            <person name="Sun Q."/>
            <person name="Liu Z."/>
            <person name="Lyons E."/>
            <person name="Wicker T."/>
            <person name="Salzberg S.L."/>
            <person name="Devos K.M."/>
            <person name="Dvorak J."/>
        </authorList>
    </citation>
    <scope>NUCLEOTIDE SEQUENCE [LARGE SCALE GENOMIC DNA]</scope>
    <source>
        <strain evidence="1">cv. AL8/78</strain>
    </source>
</reference>
<evidence type="ECO:0000313" key="2">
    <source>
        <dbReference type="Proteomes" id="UP000015105"/>
    </source>
</evidence>
<keyword evidence="2" id="KW-1185">Reference proteome</keyword>
<dbReference type="Proteomes" id="UP000015105">
    <property type="component" value="Chromosome 2D"/>
</dbReference>
<organism evidence="1 2">
    <name type="scientific">Aegilops tauschii subsp. strangulata</name>
    <name type="common">Goatgrass</name>
    <dbReference type="NCBI Taxonomy" id="200361"/>
    <lineage>
        <taxon>Eukaryota</taxon>
        <taxon>Viridiplantae</taxon>
        <taxon>Streptophyta</taxon>
        <taxon>Embryophyta</taxon>
        <taxon>Tracheophyta</taxon>
        <taxon>Spermatophyta</taxon>
        <taxon>Magnoliopsida</taxon>
        <taxon>Liliopsida</taxon>
        <taxon>Poales</taxon>
        <taxon>Poaceae</taxon>
        <taxon>BOP clade</taxon>
        <taxon>Pooideae</taxon>
        <taxon>Triticodae</taxon>
        <taxon>Triticeae</taxon>
        <taxon>Triticinae</taxon>
        <taxon>Aegilops</taxon>
    </lineage>
</organism>
<reference evidence="1" key="5">
    <citation type="journal article" date="2021" name="G3 (Bethesda)">
        <title>Aegilops tauschii genome assembly Aet v5.0 features greater sequence contiguity and improved annotation.</title>
        <authorList>
            <person name="Wang L."/>
            <person name="Zhu T."/>
            <person name="Rodriguez J.C."/>
            <person name="Deal K.R."/>
            <person name="Dubcovsky J."/>
            <person name="McGuire P.E."/>
            <person name="Lux T."/>
            <person name="Spannagl M."/>
            <person name="Mayer K.F.X."/>
            <person name="Baldrich P."/>
            <person name="Meyers B.C."/>
            <person name="Huo N."/>
            <person name="Gu Y.Q."/>
            <person name="Zhou H."/>
            <person name="Devos K.M."/>
            <person name="Bennetzen J.L."/>
            <person name="Unver T."/>
            <person name="Budak H."/>
            <person name="Gulick P.J."/>
            <person name="Galiba G."/>
            <person name="Kalapos B."/>
            <person name="Nelson D.R."/>
            <person name="Li P."/>
            <person name="You F.M."/>
            <person name="Luo M.C."/>
            <person name="Dvorak J."/>
        </authorList>
    </citation>
    <scope>NUCLEOTIDE SEQUENCE [LARGE SCALE GENOMIC DNA]</scope>
    <source>
        <strain evidence="1">cv. AL8/78</strain>
    </source>
</reference>
<sequence>MHDKMGKLLFDVTPSAPLLRNINALFLIDQIQDLLGNMRCFITVRKDIHKRSLLNVNPIVSILCHQLCVIVLS</sequence>
<dbReference type="AlphaFoldDB" id="A0A453AH77"/>
<name>A0A453AH77_AEGTS</name>
<proteinExistence type="predicted"/>
<accession>A0A453AH77</accession>